<evidence type="ECO:0000313" key="1">
    <source>
        <dbReference type="EMBL" id="KYQ54517.1"/>
    </source>
</evidence>
<feature type="non-terminal residue" evidence="1">
    <location>
        <position position="1"/>
    </location>
</feature>
<accession>A0A151X273</accession>
<proteinExistence type="predicted"/>
<dbReference type="EMBL" id="KQ982580">
    <property type="protein sequence ID" value="KYQ54517.1"/>
    <property type="molecule type" value="Genomic_DNA"/>
</dbReference>
<dbReference type="AlphaFoldDB" id="A0A151X273"/>
<organism evidence="1 2">
    <name type="scientific">Mycetomoellerius zeteki</name>
    <dbReference type="NCBI Taxonomy" id="64791"/>
    <lineage>
        <taxon>Eukaryota</taxon>
        <taxon>Metazoa</taxon>
        <taxon>Ecdysozoa</taxon>
        <taxon>Arthropoda</taxon>
        <taxon>Hexapoda</taxon>
        <taxon>Insecta</taxon>
        <taxon>Pterygota</taxon>
        <taxon>Neoptera</taxon>
        <taxon>Endopterygota</taxon>
        <taxon>Hymenoptera</taxon>
        <taxon>Apocrita</taxon>
        <taxon>Aculeata</taxon>
        <taxon>Formicoidea</taxon>
        <taxon>Formicidae</taxon>
        <taxon>Myrmicinae</taxon>
        <taxon>Mycetomoellerius</taxon>
    </lineage>
</organism>
<name>A0A151X273_9HYME</name>
<evidence type="ECO:0000313" key="2">
    <source>
        <dbReference type="Proteomes" id="UP000075809"/>
    </source>
</evidence>
<keyword evidence="2" id="KW-1185">Reference proteome</keyword>
<protein>
    <submittedName>
        <fullName evidence="1">Uncharacterized protein</fullName>
    </submittedName>
</protein>
<gene>
    <name evidence="1" type="ORF">ALC60_06664</name>
</gene>
<dbReference type="Proteomes" id="UP000075809">
    <property type="component" value="Unassembled WGS sequence"/>
</dbReference>
<reference evidence="1 2" key="1">
    <citation type="submission" date="2015-09" db="EMBL/GenBank/DDBJ databases">
        <title>Trachymyrmex zeteki WGS genome.</title>
        <authorList>
            <person name="Nygaard S."/>
            <person name="Hu H."/>
            <person name="Boomsma J."/>
            <person name="Zhang G."/>
        </authorList>
    </citation>
    <scope>NUCLEOTIDE SEQUENCE [LARGE SCALE GENOMIC DNA]</scope>
    <source>
        <strain evidence="1">Tzet28-1</strain>
        <tissue evidence="1">Whole body</tissue>
    </source>
</reference>
<sequence length="64" mass="7237">SEKQRTDAAQILTQNSKAFDEQTAEALGRRDSQGRLVLNEYDRDANGESALIRLSRLKEIECAR</sequence>